<organism evidence="2 3">
    <name type="scientific">Mycolicibacterium vanbaalenii</name>
    <name type="common">Mycobacterium vanbaalenii</name>
    <dbReference type="NCBI Taxonomy" id="110539"/>
    <lineage>
        <taxon>Bacteria</taxon>
        <taxon>Bacillati</taxon>
        <taxon>Actinomycetota</taxon>
        <taxon>Actinomycetes</taxon>
        <taxon>Mycobacteriales</taxon>
        <taxon>Mycobacteriaceae</taxon>
        <taxon>Mycolicibacterium</taxon>
    </lineage>
</organism>
<feature type="region of interest" description="Disordered" evidence="1">
    <location>
        <begin position="51"/>
        <end position="209"/>
    </location>
</feature>
<feature type="compositionally biased region" description="Polar residues" evidence="1">
    <location>
        <begin position="171"/>
        <end position="182"/>
    </location>
</feature>
<sequence>MAALVGKTAQRGRRAEGFAVRRWLQVGVASAGMGAALWGLSVVGPQVGLAGAESTESASSSESSSDAGVSSGTEKRSAAGGDGSASGGTAARDADSEDTGAAEGAAAEEGAAEDAAAEDAAADDAAADDAAREAVTDDADADPDEIESATRADESADDAGDPEVDRKDAVSDSTRPLQTVQSTELTGSTASMTTTAAEPVPAPPWLAPRRTWDETVAKIMSDWTARNQAWIDSLDVDDDRKAELEASFLALRRAFFNQAPTVAPIQISGRLTGPITGTVGAVDAEGDEIRYRLTRAPRTGSLVLNQDGTYTYTPDSDFNGVDTFRVVAIDAGLHINLLDLFRPIGTRANSLINQRAINFDFTFTDDGTGWTPERQLALQEVADQMTQYFLVTAPVTLTYTVGLDDRDNVLASAASGLVSTAAGYWRTVVQNKLLTGVDSNGAKADGEIDWNWASTAWGLGEDVGSDEYDFVSTAIHELLHSFGFLSYTDAPGENTERRWAYFDRFLVTEKGTRPIGAFYRWRSSDDPKLIGDDGGLFFGGANAIAAYGGLIPLFTPDPWSGGSSMSHLDDFTFTDDDQKLMNSATDTGLGVRVLSAIELGILKDLGYNVVMPQSPPYAAAFVGLLFIGLRPRKTPSARR</sequence>
<dbReference type="Pfam" id="PF17963">
    <property type="entry name" value="Big_9"/>
    <property type="match status" value="1"/>
</dbReference>
<gene>
    <name evidence="2" type="ORF">AELLOGFF_03864</name>
</gene>
<dbReference type="AlphaFoldDB" id="A0A5S9QCZ8"/>
<feature type="compositionally biased region" description="Low complexity" evidence="1">
    <location>
        <begin position="51"/>
        <end position="72"/>
    </location>
</feature>
<protein>
    <submittedName>
        <fullName evidence="2">Uncharacterized protein</fullName>
    </submittedName>
</protein>
<evidence type="ECO:0000256" key="1">
    <source>
        <dbReference type="SAM" id="MobiDB-lite"/>
    </source>
</evidence>
<evidence type="ECO:0000313" key="2">
    <source>
        <dbReference type="EMBL" id="CAA0116114.1"/>
    </source>
</evidence>
<dbReference type="EMBL" id="CACSIP010000014">
    <property type="protein sequence ID" value="CAA0116114.1"/>
    <property type="molecule type" value="Genomic_DNA"/>
</dbReference>
<dbReference type="Proteomes" id="UP000430146">
    <property type="component" value="Unassembled WGS sequence"/>
</dbReference>
<accession>A0A5S9QCZ8</accession>
<evidence type="ECO:0000313" key="3">
    <source>
        <dbReference type="Proteomes" id="UP000430146"/>
    </source>
</evidence>
<name>A0A5S9QCZ8_MYCVN</name>
<proteinExistence type="predicted"/>
<keyword evidence="3" id="KW-1185">Reference proteome</keyword>
<dbReference type="Gene3D" id="2.60.40.3440">
    <property type="match status" value="1"/>
</dbReference>
<feature type="compositionally biased region" description="Acidic residues" evidence="1">
    <location>
        <begin position="110"/>
        <end position="127"/>
    </location>
</feature>
<feature type="compositionally biased region" description="Acidic residues" evidence="1">
    <location>
        <begin position="136"/>
        <end position="147"/>
    </location>
</feature>
<feature type="compositionally biased region" description="Low complexity" evidence="1">
    <location>
        <begin position="183"/>
        <end position="199"/>
    </location>
</feature>
<reference evidence="2 3" key="1">
    <citation type="submission" date="2019-11" db="EMBL/GenBank/DDBJ databases">
        <authorList>
            <person name="Holert J."/>
        </authorList>
    </citation>
    <scope>NUCLEOTIDE SEQUENCE [LARGE SCALE GENOMIC DNA]</scope>
    <source>
        <strain evidence="2">BC8_1</strain>
    </source>
</reference>